<organism evidence="2">
    <name type="scientific">marine sediment metagenome</name>
    <dbReference type="NCBI Taxonomy" id="412755"/>
    <lineage>
        <taxon>unclassified sequences</taxon>
        <taxon>metagenomes</taxon>
        <taxon>ecological metagenomes</taxon>
    </lineage>
</organism>
<name>X1UK01_9ZZZZ</name>
<feature type="non-terminal residue" evidence="2">
    <location>
        <position position="91"/>
    </location>
</feature>
<evidence type="ECO:0000313" key="2">
    <source>
        <dbReference type="EMBL" id="GAJ17844.1"/>
    </source>
</evidence>
<sequence>MNMEAWNELTPDLQHIVMETFEAFSYRFCRNEMYNVGLDLKKFVAGGGTILHLPEEDVATMREVAIQTWDEAAAKDPLSAEFIAWYKEIMA</sequence>
<gene>
    <name evidence="2" type="ORF">S12H4_56548</name>
</gene>
<dbReference type="AlphaFoldDB" id="X1UK01"/>
<dbReference type="EMBL" id="BARW01036435">
    <property type="protein sequence ID" value="GAJ17844.1"/>
    <property type="molecule type" value="Genomic_DNA"/>
</dbReference>
<dbReference type="InterPro" id="IPR038404">
    <property type="entry name" value="TRAP_DctP_sf"/>
</dbReference>
<protein>
    <submittedName>
        <fullName evidence="2">Uncharacterized protein</fullName>
    </submittedName>
</protein>
<keyword evidence="1" id="KW-0732">Signal</keyword>
<reference evidence="2" key="1">
    <citation type="journal article" date="2014" name="Front. Microbiol.">
        <title>High frequency of phylogenetically diverse reductive dehalogenase-homologous genes in deep subseafloor sedimentary metagenomes.</title>
        <authorList>
            <person name="Kawai M."/>
            <person name="Futagami T."/>
            <person name="Toyoda A."/>
            <person name="Takaki Y."/>
            <person name="Nishi S."/>
            <person name="Hori S."/>
            <person name="Arai W."/>
            <person name="Tsubouchi T."/>
            <person name="Morono Y."/>
            <person name="Uchiyama I."/>
            <person name="Ito T."/>
            <person name="Fujiyama A."/>
            <person name="Inagaki F."/>
            <person name="Takami H."/>
        </authorList>
    </citation>
    <scope>NUCLEOTIDE SEQUENCE</scope>
    <source>
        <strain evidence="2">Expedition CK06-06</strain>
    </source>
</reference>
<dbReference type="Gene3D" id="3.40.190.170">
    <property type="entry name" value="Bacterial extracellular solute-binding protein, family 7"/>
    <property type="match status" value="1"/>
</dbReference>
<comment type="caution">
    <text evidence="2">The sequence shown here is derived from an EMBL/GenBank/DDBJ whole genome shotgun (WGS) entry which is preliminary data.</text>
</comment>
<accession>X1UK01</accession>
<dbReference type="Pfam" id="PF03480">
    <property type="entry name" value="DctP"/>
    <property type="match status" value="1"/>
</dbReference>
<dbReference type="GO" id="GO:0055085">
    <property type="term" value="P:transmembrane transport"/>
    <property type="evidence" value="ECO:0007669"/>
    <property type="project" value="InterPro"/>
</dbReference>
<proteinExistence type="predicted"/>
<evidence type="ECO:0000256" key="1">
    <source>
        <dbReference type="ARBA" id="ARBA00022729"/>
    </source>
</evidence>
<dbReference type="InterPro" id="IPR018389">
    <property type="entry name" value="DctP_fam"/>
</dbReference>